<gene>
    <name evidence="2" type="ORF">CLV91_2423</name>
</gene>
<organism evidence="2 3">
    <name type="scientific">Maribacter vaceletii</name>
    <dbReference type="NCBI Taxonomy" id="1206816"/>
    <lineage>
        <taxon>Bacteria</taxon>
        <taxon>Pseudomonadati</taxon>
        <taxon>Bacteroidota</taxon>
        <taxon>Flavobacteriia</taxon>
        <taxon>Flavobacteriales</taxon>
        <taxon>Flavobacteriaceae</taxon>
        <taxon>Maribacter</taxon>
    </lineage>
</organism>
<evidence type="ECO:0000313" key="2">
    <source>
        <dbReference type="EMBL" id="RKR12297.1"/>
    </source>
</evidence>
<feature type="region of interest" description="Disordered" evidence="1">
    <location>
        <begin position="71"/>
        <end position="125"/>
    </location>
</feature>
<dbReference type="Proteomes" id="UP000269412">
    <property type="component" value="Unassembled WGS sequence"/>
</dbReference>
<protein>
    <submittedName>
        <fullName evidence="2">Uncharacterized protein DUF1456</fullName>
    </submittedName>
</protein>
<dbReference type="InterPro" id="IPR009921">
    <property type="entry name" value="YehS-like"/>
</dbReference>
<dbReference type="AlphaFoldDB" id="A0A495E909"/>
<evidence type="ECO:0000313" key="3">
    <source>
        <dbReference type="Proteomes" id="UP000269412"/>
    </source>
</evidence>
<proteinExistence type="predicted"/>
<dbReference type="Pfam" id="PF07308">
    <property type="entry name" value="DUF1456"/>
    <property type="match status" value="1"/>
</dbReference>
<dbReference type="OrthoDB" id="9788465at2"/>
<evidence type="ECO:0000256" key="1">
    <source>
        <dbReference type="SAM" id="MobiDB-lite"/>
    </source>
</evidence>
<keyword evidence="3" id="KW-1185">Reference proteome</keyword>
<comment type="caution">
    <text evidence="2">The sequence shown here is derived from an EMBL/GenBank/DDBJ whole genome shotgun (WGS) entry which is preliminary data.</text>
</comment>
<dbReference type="PANTHER" id="PTHR37805:SF1">
    <property type="entry name" value="CYTOPLASMIC PROTEIN"/>
    <property type="match status" value="1"/>
</dbReference>
<reference evidence="2 3" key="1">
    <citation type="submission" date="2018-10" db="EMBL/GenBank/DDBJ databases">
        <title>Genomic Encyclopedia of Archaeal and Bacterial Type Strains, Phase II (KMG-II): from individual species to whole genera.</title>
        <authorList>
            <person name="Goeker M."/>
        </authorList>
    </citation>
    <scope>NUCLEOTIDE SEQUENCE [LARGE SCALE GENOMIC DNA]</scope>
    <source>
        <strain evidence="2 3">DSM 25230</strain>
    </source>
</reference>
<sequence>MTNNDIFKKLRVALMLRDDNIVEILQLVDFNISKSELGAFFRNEDHPKYMECGDQVLRNFLNGLVIHLRGTKENPTTPAEALASNFKPKPTTPAPKSKRPDFKTQQRKKMNNDLSPVKYKNKKKS</sequence>
<accession>A0A495E909</accession>
<dbReference type="PANTHER" id="PTHR37805">
    <property type="entry name" value="CYTOPLASMIC PROTEIN-RELATED"/>
    <property type="match status" value="1"/>
</dbReference>
<dbReference type="RefSeq" id="WP_121068233.1">
    <property type="nucleotide sequence ID" value="NZ_RBIQ01000009.1"/>
</dbReference>
<dbReference type="EMBL" id="RBIQ01000009">
    <property type="protein sequence ID" value="RKR12297.1"/>
    <property type="molecule type" value="Genomic_DNA"/>
</dbReference>
<name>A0A495E909_9FLAO</name>